<feature type="domain" description="XdhC Rossmann" evidence="2">
    <location>
        <begin position="145"/>
        <end position="266"/>
    </location>
</feature>
<dbReference type="InterPro" id="IPR003777">
    <property type="entry name" value="XdhC_CoxI"/>
</dbReference>
<dbReference type="InterPro" id="IPR027051">
    <property type="entry name" value="XdhC_Rossmann_dom"/>
</dbReference>
<keyword evidence="4" id="KW-1185">Reference proteome</keyword>
<proteinExistence type="predicted"/>
<organism evidence="3 4">
    <name type="scientific">Alteripontixanthobacter maritimus</name>
    <dbReference type="NCBI Taxonomy" id="2161824"/>
    <lineage>
        <taxon>Bacteria</taxon>
        <taxon>Pseudomonadati</taxon>
        <taxon>Pseudomonadota</taxon>
        <taxon>Alphaproteobacteria</taxon>
        <taxon>Sphingomonadales</taxon>
        <taxon>Erythrobacteraceae</taxon>
        <taxon>Alteripontixanthobacter</taxon>
    </lineage>
</organism>
<dbReference type="EMBL" id="QBKA01000002">
    <property type="protein sequence ID" value="RDC60299.1"/>
    <property type="molecule type" value="Genomic_DNA"/>
</dbReference>
<evidence type="ECO:0000313" key="4">
    <source>
        <dbReference type="Proteomes" id="UP000253727"/>
    </source>
</evidence>
<dbReference type="Pfam" id="PF13478">
    <property type="entry name" value="XdhC_C"/>
    <property type="match status" value="1"/>
</dbReference>
<evidence type="ECO:0000313" key="3">
    <source>
        <dbReference type="EMBL" id="RDC60299.1"/>
    </source>
</evidence>
<name>A0A369QBL0_9SPHN</name>
<dbReference type="PANTHER" id="PTHR30388:SF4">
    <property type="entry name" value="MOLYBDENUM COFACTOR INSERTION CHAPERONE PAOD"/>
    <property type="match status" value="1"/>
</dbReference>
<reference evidence="3 4" key="1">
    <citation type="submission" date="2018-04" db="EMBL/GenBank/DDBJ databases">
        <title>Altererythrobacter sp. HME9302 genome sequencing and assembly.</title>
        <authorList>
            <person name="Kang H."/>
            <person name="Kim H."/>
            <person name="Joh K."/>
        </authorList>
    </citation>
    <scope>NUCLEOTIDE SEQUENCE [LARGE SCALE GENOMIC DNA]</scope>
    <source>
        <strain evidence="3 4">HME9302</strain>
    </source>
</reference>
<dbReference type="InterPro" id="IPR052698">
    <property type="entry name" value="MoCofactor_Util/Proc"/>
</dbReference>
<gene>
    <name evidence="3" type="ORF">HME9302_01500</name>
</gene>
<protein>
    <recommendedName>
        <fullName evidence="5">Xanthine dehydrogenase</fullName>
    </recommendedName>
</protein>
<sequence length="277" mass="29518">MSHSLPLHLQALAQIVRDGGALCTLAAIEGSYSRRVGAQLAIAPDGSVAGDLADHCLERELVSQVRRAAEAGAAHVLRIGEGSPLIDFRLPCGSSLDILIDPAPDTTALAECYDRMKEREAARCELPAGPLNAVVYTPQLRIHAFGGEGECAALQALAAPCGVEVLCHHDGLSLGQPPDHIHPDPYSAVVCLFHDHEWERAILPWALRSEAFFTGAIGGARARAERAEMLREAGFVQSQIAPLARPIGLIPQARDPATLALSILAETVQRYEALRSA</sequence>
<comment type="caution">
    <text evidence="3">The sequence shown here is derived from an EMBL/GenBank/DDBJ whole genome shotgun (WGS) entry which is preliminary data.</text>
</comment>
<feature type="domain" description="XdhC- CoxI" evidence="1">
    <location>
        <begin position="20"/>
        <end position="80"/>
    </location>
</feature>
<dbReference type="OrthoDB" id="9815497at2"/>
<dbReference type="RefSeq" id="WP_115366490.1">
    <property type="nucleotide sequence ID" value="NZ_QBKA01000002.1"/>
</dbReference>
<accession>A0A369QBL0</accession>
<dbReference type="Pfam" id="PF02625">
    <property type="entry name" value="XdhC_CoxI"/>
    <property type="match status" value="1"/>
</dbReference>
<evidence type="ECO:0000259" key="1">
    <source>
        <dbReference type="Pfam" id="PF02625"/>
    </source>
</evidence>
<evidence type="ECO:0000259" key="2">
    <source>
        <dbReference type="Pfam" id="PF13478"/>
    </source>
</evidence>
<dbReference type="Gene3D" id="3.40.50.720">
    <property type="entry name" value="NAD(P)-binding Rossmann-like Domain"/>
    <property type="match status" value="1"/>
</dbReference>
<dbReference type="PANTHER" id="PTHR30388">
    <property type="entry name" value="ALDEHYDE OXIDOREDUCTASE MOLYBDENUM COFACTOR ASSEMBLY PROTEIN"/>
    <property type="match status" value="1"/>
</dbReference>
<dbReference type="Proteomes" id="UP000253727">
    <property type="component" value="Unassembled WGS sequence"/>
</dbReference>
<dbReference type="AlphaFoldDB" id="A0A369QBL0"/>
<evidence type="ECO:0008006" key="5">
    <source>
        <dbReference type="Google" id="ProtNLM"/>
    </source>
</evidence>